<dbReference type="RefSeq" id="WP_005887142.1">
    <property type="nucleotide sequence ID" value="NZ_CABMMQ010000002.1"/>
</dbReference>
<dbReference type="Pfam" id="PF07158">
    <property type="entry name" value="MatC_N"/>
    <property type="match status" value="1"/>
</dbReference>
<gene>
    <name evidence="3" type="ORF">DW663_02890</name>
</gene>
<feature type="transmembrane region" description="Helical" evidence="1">
    <location>
        <begin position="91"/>
        <end position="124"/>
    </location>
</feature>
<accession>A0A414Q0W6</accession>
<feature type="transmembrane region" description="Helical" evidence="1">
    <location>
        <begin position="6"/>
        <end position="21"/>
    </location>
</feature>
<evidence type="ECO:0000259" key="2">
    <source>
        <dbReference type="Pfam" id="PF07158"/>
    </source>
</evidence>
<proteinExistence type="predicted"/>
<feature type="transmembrane region" description="Helical" evidence="1">
    <location>
        <begin position="396"/>
        <end position="418"/>
    </location>
</feature>
<evidence type="ECO:0000256" key="1">
    <source>
        <dbReference type="SAM" id="Phobius"/>
    </source>
</evidence>
<feature type="transmembrane region" description="Helical" evidence="1">
    <location>
        <begin position="28"/>
        <end position="45"/>
    </location>
</feature>
<dbReference type="AlphaFoldDB" id="A0A414Q0W6"/>
<protein>
    <recommendedName>
        <fullName evidence="2">Dicarboxylate carrier MatC N-terminal domain-containing protein</fullName>
    </recommendedName>
</protein>
<feature type="transmembrane region" description="Helical" evidence="1">
    <location>
        <begin position="51"/>
        <end position="70"/>
    </location>
</feature>
<comment type="caution">
    <text evidence="3">The sequence shown here is derived from an EMBL/GenBank/DDBJ whole genome shotgun (WGS) entry which is preliminary data.</text>
</comment>
<feature type="transmembrane region" description="Helical" evidence="1">
    <location>
        <begin position="336"/>
        <end position="356"/>
    </location>
</feature>
<keyword evidence="1" id="KW-1133">Transmembrane helix</keyword>
<keyword evidence="1" id="KW-0812">Transmembrane</keyword>
<evidence type="ECO:0000313" key="4">
    <source>
        <dbReference type="Proteomes" id="UP000284676"/>
    </source>
</evidence>
<feature type="domain" description="Dicarboxylate carrier MatC N-terminal" evidence="2">
    <location>
        <begin position="5"/>
        <end position="149"/>
    </location>
</feature>
<dbReference type="InterPro" id="IPR009827">
    <property type="entry name" value="MatC_N"/>
</dbReference>
<reference evidence="3 4" key="1">
    <citation type="submission" date="2018-08" db="EMBL/GenBank/DDBJ databases">
        <title>A genome reference for cultivated species of the human gut microbiota.</title>
        <authorList>
            <person name="Zou Y."/>
            <person name="Xue W."/>
            <person name="Luo G."/>
        </authorList>
    </citation>
    <scope>NUCLEOTIDE SEQUENCE [LARGE SCALE GENOMIC DNA]</scope>
    <source>
        <strain evidence="3 4">AM25-1</strain>
    </source>
</reference>
<feature type="transmembrane region" description="Helical" evidence="1">
    <location>
        <begin position="264"/>
        <end position="283"/>
    </location>
</feature>
<feature type="transmembrane region" description="Helical" evidence="1">
    <location>
        <begin position="304"/>
        <end position="330"/>
    </location>
</feature>
<evidence type="ECO:0000313" key="3">
    <source>
        <dbReference type="EMBL" id="RHF74429.1"/>
    </source>
</evidence>
<sequence length="422" mass="44984">MQIVSIISLVILLITIVIGFVKKINMGVLALGFSLILGYLGKVSASNIIKGFNSSLFLMLVGVSILFGIAQHNGTLNLIVKKLIKLSGKKAWLIPILMYFVIYFIAFLGAGTITGFALAALFGIPMAKELDADPFLLTTMGQLGSIGGGIVPWAPTGIIGLELAKNANITGNLANTMVLNTFLATAFGAIISYIFLKGYKLKAKELSSEVLKFNKKQKITLVGILCMVIGVAFFNLNIGLLSILISIILILLKVGTEKEALGSVPWNTILLISGMGILMDLIVKLDGIKLLADILSLFMNEKTVAAILALSSGILSLFSSTSGVVMPTMIPTIPRIIETLGIAGVVPSALLLSAVINGSSPSGMSPLSTGGAFVMATLSENYELTNEEFSSKFKRLFYITMLNMFIVAIFILIGGFSFTKYM</sequence>
<dbReference type="GeneID" id="62764101"/>
<feature type="transmembrane region" description="Helical" evidence="1">
    <location>
        <begin position="219"/>
        <end position="252"/>
    </location>
</feature>
<dbReference type="GO" id="GO:0016020">
    <property type="term" value="C:membrane"/>
    <property type="evidence" value="ECO:0007669"/>
    <property type="project" value="UniProtKB-SubCell"/>
</dbReference>
<dbReference type="EMBL" id="QRHL01000002">
    <property type="protein sequence ID" value="RHF74429.1"/>
    <property type="molecule type" value="Genomic_DNA"/>
</dbReference>
<feature type="transmembrane region" description="Helical" evidence="1">
    <location>
        <begin position="177"/>
        <end position="199"/>
    </location>
</feature>
<keyword evidence="1" id="KW-0472">Membrane</keyword>
<dbReference type="GO" id="GO:0055085">
    <property type="term" value="P:transmembrane transport"/>
    <property type="evidence" value="ECO:0007669"/>
    <property type="project" value="InterPro"/>
</dbReference>
<dbReference type="Proteomes" id="UP000284676">
    <property type="component" value="Unassembled WGS sequence"/>
</dbReference>
<organism evidence="3 4">
    <name type="scientific">Fusobacterium mortiferum</name>
    <dbReference type="NCBI Taxonomy" id="850"/>
    <lineage>
        <taxon>Bacteria</taxon>
        <taxon>Fusobacteriati</taxon>
        <taxon>Fusobacteriota</taxon>
        <taxon>Fusobacteriia</taxon>
        <taxon>Fusobacteriales</taxon>
        <taxon>Fusobacteriaceae</taxon>
        <taxon>Fusobacterium</taxon>
    </lineage>
</organism>
<name>A0A414Q0W6_FUSMR</name>